<evidence type="ECO:0000259" key="4">
    <source>
        <dbReference type="Pfam" id="PF00593"/>
    </source>
</evidence>
<dbReference type="InterPro" id="IPR037066">
    <property type="entry name" value="Plug_dom_sf"/>
</dbReference>
<proteinExistence type="inferred from homology"/>
<keyword evidence="1" id="KW-0812">Transmembrane</keyword>
<protein>
    <submittedName>
        <fullName evidence="6">SusC/RagA family TonB-linked outer membrane protein</fullName>
    </submittedName>
</protein>
<feature type="chain" id="PRO_5030034597" evidence="3">
    <location>
        <begin position="29"/>
        <end position="998"/>
    </location>
</feature>
<evidence type="ECO:0000313" key="7">
    <source>
        <dbReference type="Proteomes" id="UP000188947"/>
    </source>
</evidence>
<dbReference type="Pfam" id="PF00593">
    <property type="entry name" value="TonB_dep_Rec_b-barrel"/>
    <property type="match status" value="1"/>
</dbReference>
<comment type="subcellular location">
    <subcellularLocation>
        <location evidence="1">Cell outer membrane</location>
        <topology evidence="1">Multi-pass membrane protein</topology>
    </subcellularLocation>
</comment>
<dbReference type="Pfam" id="PF07715">
    <property type="entry name" value="Plug"/>
    <property type="match status" value="1"/>
</dbReference>
<gene>
    <name evidence="6" type="ORF">BMF97_08780</name>
</gene>
<feature type="signal peptide" evidence="3">
    <location>
        <begin position="1"/>
        <end position="28"/>
    </location>
</feature>
<dbReference type="NCBIfam" id="TIGR04056">
    <property type="entry name" value="OMP_RagA_SusC"/>
    <property type="match status" value="1"/>
</dbReference>
<dbReference type="InterPro" id="IPR000531">
    <property type="entry name" value="Beta-barrel_TonB"/>
</dbReference>
<dbReference type="Gene3D" id="2.170.130.10">
    <property type="entry name" value="TonB-dependent receptor, plug domain"/>
    <property type="match status" value="1"/>
</dbReference>
<name>A0A1T3F2Q8_ELIME</name>
<keyword evidence="1" id="KW-1134">Transmembrane beta strand</keyword>
<dbReference type="OrthoDB" id="9768177at2"/>
<comment type="similarity">
    <text evidence="1 2">Belongs to the TonB-dependent receptor family.</text>
</comment>
<keyword evidence="1" id="KW-0813">Transport</keyword>
<keyword evidence="7" id="KW-1185">Reference proteome</keyword>
<dbReference type="SUPFAM" id="SSF56935">
    <property type="entry name" value="Porins"/>
    <property type="match status" value="1"/>
</dbReference>
<organism evidence="6 7">
    <name type="scientific">Elizabethkingia meningoseptica</name>
    <name type="common">Chryseobacterium meningosepticum</name>
    <dbReference type="NCBI Taxonomy" id="238"/>
    <lineage>
        <taxon>Bacteria</taxon>
        <taxon>Pseudomonadati</taxon>
        <taxon>Bacteroidota</taxon>
        <taxon>Flavobacteriia</taxon>
        <taxon>Flavobacteriales</taxon>
        <taxon>Weeksellaceae</taxon>
        <taxon>Elizabethkingia</taxon>
    </lineage>
</organism>
<dbReference type="eggNOG" id="COG1629">
    <property type="taxonomic scope" value="Bacteria"/>
</dbReference>
<dbReference type="GO" id="GO:0009279">
    <property type="term" value="C:cell outer membrane"/>
    <property type="evidence" value="ECO:0007669"/>
    <property type="project" value="UniProtKB-SubCell"/>
</dbReference>
<feature type="domain" description="TonB-dependent receptor plug" evidence="5">
    <location>
        <begin position="63"/>
        <end position="170"/>
    </location>
</feature>
<keyword evidence="3" id="KW-0732">Signal</keyword>
<dbReference type="AlphaFoldDB" id="A0A1T3F2Q8"/>
<dbReference type="EMBL" id="MPOG01000010">
    <property type="protein sequence ID" value="OOH95448.1"/>
    <property type="molecule type" value="Genomic_DNA"/>
</dbReference>
<dbReference type="InterPro" id="IPR023996">
    <property type="entry name" value="TonB-dep_OMP_SusC/RagA"/>
</dbReference>
<evidence type="ECO:0000259" key="5">
    <source>
        <dbReference type="Pfam" id="PF07715"/>
    </source>
</evidence>
<feature type="domain" description="TonB-dependent receptor-like beta-barrel" evidence="4">
    <location>
        <begin position="348"/>
        <end position="746"/>
    </location>
</feature>
<dbReference type="InterPro" id="IPR023997">
    <property type="entry name" value="TonB-dep_OMP_SusC/RagA_CS"/>
</dbReference>
<evidence type="ECO:0000256" key="3">
    <source>
        <dbReference type="SAM" id="SignalP"/>
    </source>
</evidence>
<dbReference type="STRING" id="238.BBD35_07465"/>
<dbReference type="NCBIfam" id="TIGR04057">
    <property type="entry name" value="SusC_RagA_signa"/>
    <property type="match status" value="1"/>
</dbReference>
<dbReference type="Proteomes" id="UP000188947">
    <property type="component" value="Unassembled WGS sequence"/>
</dbReference>
<reference evidence="6 7" key="1">
    <citation type="submission" date="2016-11" db="EMBL/GenBank/DDBJ databases">
        <title>Genome sequence and comparative genomic analysis of clinical strain Elizabethkingia meningoseptica 61421 PRCM.</title>
        <authorList>
            <person name="Wang M."/>
            <person name="Hu S."/>
            <person name="Cao L."/>
            <person name="Jiang T."/>
            <person name="Zhou Y."/>
            <person name="Ming D."/>
        </authorList>
    </citation>
    <scope>NUCLEOTIDE SEQUENCE [LARGE SCALE GENOMIC DNA]</scope>
    <source>
        <strain evidence="6 7">61421 PRCM</strain>
    </source>
</reference>
<dbReference type="InterPro" id="IPR012910">
    <property type="entry name" value="Plug_dom"/>
</dbReference>
<dbReference type="RefSeq" id="WP_070905241.1">
    <property type="nucleotide sequence ID" value="NZ_CP016378.1"/>
</dbReference>
<comment type="caution">
    <text evidence="6">The sequence shown here is derived from an EMBL/GenBank/DDBJ whole genome shotgun (WGS) entry which is preliminary data.</text>
</comment>
<sequence length="998" mass="112081">MRRNLLMNSGSLKVAIAFFMCTSYTVMAQQVPLKKDNAKKSDTLAKSKDIDEVVVVGFGKQKKANLTGAVDMVSAKKLENRPITNIGAGLQGLIPNLNITIDNGRATSAANFNVRGFTSVNGGNPLILVDNVPYSGEDLARLNPADIETVSVLKDAASAAIYGARAAFGVVLITTKSAKSGQLAVSVNTNTAYRTVGKLPELVTDPLTVMQYKHDAATPLYNLYPENEREYARQIANNPNLPRVILNPSNPSLWAYYGSTNWLKEAYKNIAPTYTNNISLSRKTDKVGYLLSGEYYRQDGMLRFGNDIYNRYNMRGKVDLNVNPWLDLATNTSFTFSDYDSPVFIDGDFFWNVNRTPSLSVLKNPDGSWTQDGASILGRLQNGGRSKNEFRQNQISFVANASLIKKVWDLKAEATYRTTSSLTRSYDIPIAYKTGPNQPISYAGSTTSWAKNENMSGRYYVYNVYTDFHKNFGDHFLQLLGGFNQEYNKYSYFSAARNNIISTSLPSIGLSTGTMTETEKITEWALQGLYYRAAYNFRNKYLLELNGRYDGSSRFPKGHRWGFFPSASAGWVVSDENFFSGIKNAIGFNQLKFRGSYGSLGNQDLQNRDRSLDAYPYIPTMNSGTVGQILGDTRPIAIYPPGAVSNSFTWEKVSTVNFGADLSFFSNRLQLNFDKYTRYTKDMLIPGKILPNVFGAAEPRVNAGDLKTKGWEFRLGWNDQFNLGGSPFRYNVAFTLADSRSFITKFDNPSKLLSGYYEGQEIGEIWGAEIEGFFKDEADIKNHPNQTAMGTDDQSYRFYPGDPKFRDRNGDGKVDMGDKTVNNPGDLYVVGNTAARFPFSLDLSGEWKGIDLRIFLQGVGKRDWYPGAGTIYFWGVYAQPWTNITQQNLDHWTPENPNGYFPAIRAYTAEDNMQQLGIPNKRYMQDASYMRVKNVTIGYSLPLKETSKIHFNKIRFYFSAENIFEISHLKVRLDPETLGQTAAYPFQRTYSFGMNLNF</sequence>
<dbReference type="PROSITE" id="PS52016">
    <property type="entry name" value="TONB_DEPENDENT_REC_3"/>
    <property type="match status" value="1"/>
</dbReference>
<evidence type="ECO:0000313" key="6">
    <source>
        <dbReference type="EMBL" id="OOH95448.1"/>
    </source>
</evidence>
<evidence type="ECO:0000256" key="1">
    <source>
        <dbReference type="PROSITE-ProRule" id="PRU01360"/>
    </source>
</evidence>
<dbReference type="InterPro" id="IPR039426">
    <property type="entry name" value="TonB-dep_rcpt-like"/>
</dbReference>
<keyword evidence="1 2" id="KW-0472">Membrane</keyword>
<keyword evidence="2" id="KW-0798">TonB box</keyword>
<evidence type="ECO:0000256" key="2">
    <source>
        <dbReference type="RuleBase" id="RU003357"/>
    </source>
</evidence>
<keyword evidence="1" id="KW-0998">Cell outer membrane</keyword>
<accession>A0A1T3F2Q8</accession>